<evidence type="ECO:0000313" key="2">
    <source>
        <dbReference type="Proteomes" id="UP001516400"/>
    </source>
</evidence>
<organism evidence="1 2">
    <name type="scientific">Cryptolaemus montrouzieri</name>
    <dbReference type="NCBI Taxonomy" id="559131"/>
    <lineage>
        <taxon>Eukaryota</taxon>
        <taxon>Metazoa</taxon>
        <taxon>Ecdysozoa</taxon>
        <taxon>Arthropoda</taxon>
        <taxon>Hexapoda</taxon>
        <taxon>Insecta</taxon>
        <taxon>Pterygota</taxon>
        <taxon>Neoptera</taxon>
        <taxon>Endopterygota</taxon>
        <taxon>Coleoptera</taxon>
        <taxon>Polyphaga</taxon>
        <taxon>Cucujiformia</taxon>
        <taxon>Coccinelloidea</taxon>
        <taxon>Coccinellidae</taxon>
        <taxon>Scymninae</taxon>
        <taxon>Scymnini</taxon>
        <taxon>Cryptolaemus</taxon>
    </lineage>
</organism>
<reference evidence="1 2" key="1">
    <citation type="journal article" date="2021" name="BMC Biol.">
        <title>Horizontally acquired antibacterial genes associated with adaptive radiation of ladybird beetles.</title>
        <authorList>
            <person name="Li H.S."/>
            <person name="Tang X.F."/>
            <person name="Huang Y.H."/>
            <person name="Xu Z.Y."/>
            <person name="Chen M.L."/>
            <person name="Du X.Y."/>
            <person name="Qiu B.Y."/>
            <person name="Chen P.T."/>
            <person name="Zhang W."/>
            <person name="Slipinski A."/>
            <person name="Escalona H.E."/>
            <person name="Waterhouse R.M."/>
            <person name="Zwick A."/>
            <person name="Pang H."/>
        </authorList>
    </citation>
    <scope>NUCLEOTIDE SEQUENCE [LARGE SCALE GENOMIC DNA]</scope>
    <source>
        <strain evidence="1">SYSU2018</strain>
    </source>
</reference>
<accession>A0ABD2NSN3</accession>
<dbReference type="Gene3D" id="3.60.10.10">
    <property type="entry name" value="Endonuclease/exonuclease/phosphatase"/>
    <property type="match status" value="1"/>
</dbReference>
<protein>
    <submittedName>
        <fullName evidence="1">Uncharacterized protein</fullName>
    </submittedName>
</protein>
<evidence type="ECO:0000313" key="1">
    <source>
        <dbReference type="EMBL" id="KAL3281716.1"/>
    </source>
</evidence>
<comment type="caution">
    <text evidence="1">The sequence shown here is derived from an EMBL/GenBank/DDBJ whole genome shotgun (WGS) entry which is preliminary data.</text>
</comment>
<name>A0ABD2NSN3_9CUCU</name>
<gene>
    <name evidence="1" type="ORF">HHI36_004920</name>
</gene>
<dbReference type="SUPFAM" id="SSF56219">
    <property type="entry name" value="DNase I-like"/>
    <property type="match status" value="1"/>
</dbReference>
<dbReference type="Proteomes" id="UP001516400">
    <property type="component" value="Unassembled WGS sequence"/>
</dbReference>
<dbReference type="AlphaFoldDB" id="A0ABD2NSN3"/>
<proteinExistence type="predicted"/>
<dbReference type="InterPro" id="IPR036691">
    <property type="entry name" value="Endo/exonu/phosph_ase_sf"/>
</dbReference>
<dbReference type="EMBL" id="JABFTP020000144">
    <property type="protein sequence ID" value="KAL3281716.1"/>
    <property type="molecule type" value="Genomic_DNA"/>
</dbReference>
<keyword evidence="2" id="KW-1185">Reference proteome</keyword>
<sequence>MNIETVEEFKDSQKECKYKNLSLIHNNMRSMTKNFDEFDALLYGLDWEIDCMVLSETWATCDISLYERRGYETIYSESMINQNDGLLVFMNENLDFDYRIVSVGELKAIVLDIFSCGKRIQAIAIYLSPSRSPVGVNIYNDQIKFDMTLLSGILIKTFSVKQ</sequence>